<dbReference type="InterPro" id="IPR001753">
    <property type="entry name" value="Enoyl-CoA_hydra/iso"/>
</dbReference>
<dbReference type="Proteomes" id="UP001556692">
    <property type="component" value="Unassembled WGS sequence"/>
</dbReference>
<dbReference type="SUPFAM" id="SSF52096">
    <property type="entry name" value="ClpP/crotonase"/>
    <property type="match status" value="1"/>
</dbReference>
<accession>A0ABV3SUE2</accession>
<evidence type="ECO:0000313" key="2">
    <source>
        <dbReference type="Proteomes" id="UP001556692"/>
    </source>
</evidence>
<keyword evidence="2" id="KW-1185">Reference proteome</keyword>
<dbReference type="Pfam" id="PF00378">
    <property type="entry name" value="ECH_1"/>
    <property type="match status" value="1"/>
</dbReference>
<evidence type="ECO:0000313" key="1">
    <source>
        <dbReference type="EMBL" id="MEX0409524.1"/>
    </source>
</evidence>
<protein>
    <submittedName>
        <fullName evidence="1">Enoyl-CoA hydratase/isomerase family protein</fullName>
    </submittedName>
</protein>
<reference evidence="1 2" key="1">
    <citation type="submission" date="2024-05" db="EMBL/GenBank/DDBJ databases">
        <authorList>
            <person name="Jiang F."/>
        </authorList>
    </citation>
    <scope>NUCLEOTIDE SEQUENCE [LARGE SCALE GENOMIC DNA]</scope>
    <source>
        <strain evidence="1 2">LZ166</strain>
    </source>
</reference>
<gene>
    <name evidence="1" type="ORF">ABGN05_28175</name>
</gene>
<dbReference type="EMBL" id="JBDPGJ010000010">
    <property type="protein sequence ID" value="MEX0409524.1"/>
    <property type="molecule type" value="Genomic_DNA"/>
</dbReference>
<proteinExistence type="predicted"/>
<dbReference type="RefSeq" id="WP_367957392.1">
    <property type="nucleotide sequence ID" value="NZ_JBDPGJ010000010.1"/>
</dbReference>
<comment type="caution">
    <text evidence="1">The sequence shown here is derived from an EMBL/GenBank/DDBJ whole genome shotgun (WGS) entry which is preliminary data.</text>
</comment>
<dbReference type="PANTHER" id="PTHR11941:SF54">
    <property type="entry name" value="ENOYL-COA HYDRATASE, MITOCHONDRIAL"/>
    <property type="match status" value="1"/>
</dbReference>
<dbReference type="InterPro" id="IPR029045">
    <property type="entry name" value="ClpP/crotonase-like_dom_sf"/>
</dbReference>
<dbReference type="Gene3D" id="3.90.226.10">
    <property type="entry name" value="2-enoyl-CoA Hydratase, Chain A, domain 1"/>
    <property type="match status" value="1"/>
</dbReference>
<sequence>MGEIRAAVEDGVLVLRLCNGGANALTPDMAARLTEILADVPSQAGAVLVAGTRGGAFCAGSDIRELARLQDTPDGPASMLRTESAALRTLASLPLPTIAAVDGVAFGGGMELAAACDIVIAGENARFCLPEIRLGVFPGLGGTVWIPRRIGYSRALEMMLTGQEIDAGTAHRWNFVNRLAASGSSAEDEALGLARALATGPREAVAMIRQSLRDALDLDEAAALDSALDRAIALGRSPESREGLRAFLVREAPDYAAARARTTGRIA</sequence>
<organism evidence="1 2">
    <name type="scientific">Aquibium pacificus</name>
    <dbReference type="NCBI Taxonomy" id="3153579"/>
    <lineage>
        <taxon>Bacteria</taxon>
        <taxon>Pseudomonadati</taxon>
        <taxon>Pseudomonadota</taxon>
        <taxon>Alphaproteobacteria</taxon>
        <taxon>Hyphomicrobiales</taxon>
        <taxon>Phyllobacteriaceae</taxon>
        <taxon>Aquibium</taxon>
    </lineage>
</organism>
<dbReference type="PANTHER" id="PTHR11941">
    <property type="entry name" value="ENOYL-COA HYDRATASE-RELATED"/>
    <property type="match status" value="1"/>
</dbReference>
<name>A0ABV3SUE2_9HYPH</name>
<dbReference type="CDD" id="cd06558">
    <property type="entry name" value="crotonase-like"/>
    <property type="match status" value="1"/>
</dbReference>